<dbReference type="Pfam" id="PF18759">
    <property type="entry name" value="Plavaka"/>
    <property type="match status" value="1"/>
</dbReference>
<dbReference type="AlphaFoldDB" id="A0A2R6S029"/>
<evidence type="ECO:0000313" key="3">
    <source>
        <dbReference type="Proteomes" id="UP000186601"/>
    </source>
</evidence>
<evidence type="ECO:0000313" key="2">
    <source>
        <dbReference type="EMBL" id="PSS35626.1"/>
    </source>
</evidence>
<dbReference type="InterPro" id="IPR041078">
    <property type="entry name" value="Plavaka"/>
</dbReference>
<keyword evidence="3" id="KW-1185">Reference proteome</keyword>
<proteinExistence type="predicted"/>
<evidence type="ECO:0000256" key="1">
    <source>
        <dbReference type="SAM" id="MobiDB-lite"/>
    </source>
</evidence>
<sequence length="786" mass="88918">MDGLPLEPEPSDFVNEGLYRNYHPKLTGRPCDQDGKFLDPATPPPPRTQASRHDWTSYADRIQFDTAEFLYQRTQMSQGNVDLLMDLWAASLLRFGGEPPFANVKHMHELIDSTPLGDAPWTTMEASYTGELPANPPSWMTAKYELCFRDPRVCARNMLANPDFAKEFDTTPYREYDGRMVRQYCNLLSGDWAWEQADLIAEDPDTHGAMVVPLVLGSDKTTVSVGTGDNEYYPLYISLGNVYNNVRRAHRNAVLVVAFLAIPKAEKKDRSDPKFRKFRRQIFHTSVAAILQSLKVAMSKPEVAQCPDGHFRRVIYSLGPYIADYMEQVLVGNIVQGWCVTVFIKAIDSCPTPATDLEQPYDDVNMRSRAYTEAVVADMDLKTLWQDYGIVGDLIPFTNDFPRADIHELMAGDILHQLIKGCFKDHLVDWINDYLVLEHGETKGHDIMDQIDRRIRAAPSFPGLRNFKEGRDFKQWTGDDSKGLMKSKHIKAVKEPWRRSNHYEALSQMLLTNQRVDKLAAARTDFKARRMLEGTCLTETLKALLKEMQKNEERELENGETEMMAERASESDSDEEDDDDDAVGILEGPRLLGDVVLARRPDAPLTEDAVTPRCPDITGNVKVFHSAVAMFYAPSDLAGIGGMRRERIRATPSWHRGPGRYDCVYAEGDPTQPGFRGLLVGRARLFFSFKSGGTEYPCVLVQWFSTVGNEPDADTGMWIVEPDFNEDGSRSCGVVHVDSLMRAAHLIPVYGDAVLPHDFHWSQSMDSFRAFFVNKYADHHSHEVAF</sequence>
<feature type="region of interest" description="Disordered" evidence="1">
    <location>
        <begin position="30"/>
        <end position="53"/>
    </location>
</feature>
<gene>
    <name evidence="2" type="ORF">PHLCEN_2v1418</name>
</gene>
<accession>A0A2R6S029</accession>
<dbReference type="Proteomes" id="UP000186601">
    <property type="component" value="Unassembled WGS sequence"/>
</dbReference>
<protein>
    <submittedName>
        <fullName evidence="2">Uncharacterized protein</fullName>
    </submittedName>
</protein>
<feature type="compositionally biased region" description="Acidic residues" evidence="1">
    <location>
        <begin position="571"/>
        <end position="582"/>
    </location>
</feature>
<organism evidence="2 3">
    <name type="scientific">Hermanssonia centrifuga</name>
    <dbReference type="NCBI Taxonomy" id="98765"/>
    <lineage>
        <taxon>Eukaryota</taxon>
        <taxon>Fungi</taxon>
        <taxon>Dikarya</taxon>
        <taxon>Basidiomycota</taxon>
        <taxon>Agaricomycotina</taxon>
        <taxon>Agaricomycetes</taxon>
        <taxon>Polyporales</taxon>
        <taxon>Meruliaceae</taxon>
        <taxon>Hermanssonia</taxon>
    </lineage>
</organism>
<comment type="caution">
    <text evidence="2">The sequence shown here is derived from an EMBL/GenBank/DDBJ whole genome shotgun (WGS) entry which is preliminary data.</text>
</comment>
<dbReference type="OrthoDB" id="3199698at2759"/>
<dbReference type="EMBL" id="MLYV02000109">
    <property type="protein sequence ID" value="PSS35626.1"/>
    <property type="molecule type" value="Genomic_DNA"/>
</dbReference>
<name>A0A2R6S029_9APHY</name>
<reference evidence="2 3" key="1">
    <citation type="submission" date="2018-02" db="EMBL/GenBank/DDBJ databases">
        <title>Genome sequence of the basidiomycete white-rot fungus Phlebia centrifuga.</title>
        <authorList>
            <person name="Granchi Z."/>
            <person name="Peng M."/>
            <person name="de Vries R.P."/>
            <person name="Hilden K."/>
            <person name="Makela M.R."/>
            <person name="Grigoriev I."/>
            <person name="Riley R."/>
        </authorList>
    </citation>
    <scope>NUCLEOTIDE SEQUENCE [LARGE SCALE GENOMIC DNA]</scope>
    <source>
        <strain evidence="2 3">FBCC195</strain>
    </source>
</reference>
<feature type="region of interest" description="Disordered" evidence="1">
    <location>
        <begin position="551"/>
        <end position="583"/>
    </location>
</feature>